<evidence type="ECO:0000313" key="1">
    <source>
        <dbReference type="EMBL" id="MFD0786523.1"/>
    </source>
</evidence>
<name>A0ABW3A740_9ACTN</name>
<keyword evidence="2" id="KW-1185">Reference proteome</keyword>
<gene>
    <name evidence="1" type="ORF">ACFQZ8_21700</name>
</gene>
<dbReference type="Proteomes" id="UP001597053">
    <property type="component" value="Unassembled WGS sequence"/>
</dbReference>
<dbReference type="PANTHER" id="PTHR30173:SF36">
    <property type="entry name" value="ECF RNA POLYMERASE SIGMA FACTOR SIGJ"/>
    <property type="match status" value="1"/>
</dbReference>
<sequence length="136" mass="14436">ARAHVAARRPRETVSPSQTRDALAAFQQAVETGDLTGLLNMIAPDVVLLTDGGGVVRAAVEPVVGVADVTEVLARLSDALLEPTLVNGHPALIIRRDGRIDTIVALRLDAGLITGIYAVRNPEKLSRMNRETAIGR</sequence>
<dbReference type="InterPro" id="IPR032710">
    <property type="entry name" value="NTF2-like_dom_sf"/>
</dbReference>
<dbReference type="SUPFAM" id="SSF54427">
    <property type="entry name" value="NTF2-like"/>
    <property type="match status" value="1"/>
</dbReference>
<dbReference type="InterPro" id="IPR052704">
    <property type="entry name" value="ECF_Sigma-70_Domain"/>
</dbReference>
<dbReference type="EMBL" id="JBHTHM010001408">
    <property type="protein sequence ID" value="MFD0786523.1"/>
    <property type="molecule type" value="Genomic_DNA"/>
</dbReference>
<reference evidence="2" key="1">
    <citation type="journal article" date="2019" name="Int. J. Syst. Evol. Microbiol.">
        <title>The Global Catalogue of Microorganisms (GCM) 10K type strain sequencing project: providing services to taxonomists for standard genome sequencing and annotation.</title>
        <authorList>
            <consortium name="The Broad Institute Genomics Platform"/>
            <consortium name="The Broad Institute Genome Sequencing Center for Infectious Disease"/>
            <person name="Wu L."/>
            <person name="Ma J."/>
        </authorList>
    </citation>
    <scope>NUCLEOTIDE SEQUENCE [LARGE SCALE GENOMIC DNA]</scope>
    <source>
        <strain evidence="2">JCM 32148</strain>
    </source>
</reference>
<accession>A0ABW3A740</accession>
<protein>
    <submittedName>
        <fullName evidence="1">RNA polymerase subunit sigma-24</fullName>
    </submittedName>
</protein>
<comment type="caution">
    <text evidence="1">The sequence shown here is derived from an EMBL/GenBank/DDBJ whole genome shotgun (WGS) entry which is preliminary data.</text>
</comment>
<dbReference type="PANTHER" id="PTHR30173">
    <property type="entry name" value="SIGMA 19 FACTOR"/>
    <property type="match status" value="1"/>
</dbReference>
<feature type="non-terminal residue" evidence="1">
    <location>
        <position position="1"/>
    </location>
</feature>
<dbReference type="Gene3D" id="3.10.450.50">
    <property type="match status" value="1"/>
</dbReference>
<proteinExistence type="predicted"/>
<organism evidence="1 2">
    <name type="scientific">Micromonospora azadirachtae</name>
    <dbReference type="NCBI Taxonomy" id="1970735"/>
    <lineage>
        <taxon>Bacteria</taxon>
        <taxon>Bacillati</taxon>
        <taxon>Actinomycetota</taxon>
        <taxon>Actinomycetes</taxon>
        <taxon>Micromonosporales</taxon>
        <taxon>Micromonosporaceae</taxon>
        <taxon>Micromonospora</taxon>
    </lineage>
</organism>
<evidence type="ECO:0000313" key="2">
    <source>
        <dbReference type="Proteomes" id="UP001597053"/>
    </source>
</evidence>